<sequence length="479" mass="51058">MAQNGEKAVTPLIINGESVVTDVKFEVHAPATGELSGYCAGASVEDANRAADTAKAAFPAWAKTKAYDRRDILLKAADIMASRKEELIQYQREETGAGRPFVEHTFNMGVNFIKDFAARIPTIEGTVPNVTLDGEGAMVFKEPYGVILGIAPWNAPFILGTRAIALPLAAGNTVVLKGSELSPKCFWALGDIFRQAGLPAGCLNVIFHQTSDAAAVTNALIAHPAIRKITFTGSTNVGAIIASTAGKYIKPVLLELGGKASAIVLDDANLDKAAMNCALGSFMHSGQICMSTERIVVQRSIVDQFREKLAETAEKLFGKEAPALVCVNSAAISKNKKLVADAVSRGAHVVFGDASANETTNTHMRPVIVEGVTKEMDLYATESFGPTVSLMVVDTEEEAVALANDTEYGLTSAVFTSNLFRGLRVAKQIESGAVHINALTIHDEPVLPHGGWKSSGFGRFGGIHGYDEFLQTKTVTWME</sequence>
<dbReference type="PANTHER" id="PTHR43353">
    <property type="entry name" value="SUCCINATE-SEMIALDEHYDE DEHYDROGENASE, MITOCHONDRIAL"/>
    <property type="match status" value="1"/>
</dbReference>
<dbReference type="FunFam" id="3.40.605.10:FF:000012">
    <property type="entry name" value="NAD-dependent succinate-semialdehyde dehydrogenase"/>
    <property type="match status" value="1"/>
</dbReference>
<dbReference type="Gene3D" id="3.40.309.10">
    <property type="entry name" value="Aldehyde Dehydrogenase, Chain A, domain 2"/>
    <property type="match status" value="1"/>
</dbReference>
<dbReference type="InterPro" id="IPR016163">
    <property type="entry name" value="Ald_DH_C"/>
</dbReference>
<proteinExistence type="inferred from homology"/>
<dbReference type="InterPro" id="IPR050740">
    <property type="entry name" value="Aldehyde_DH_Superfamily"/>
</dbReference>
<dbReference type="Gene3D" id="3.40.605.10">
    <property type="entry name" value="Aldehyde Dehydrogenase, Chain A, domain 1"/>
    <property type="match status" value="1"/>
</dbReference>
<keyword evidence="3" id="KW-0560">Oxidoreductase</keyword>
<evidence type="ECO:0000259" key="4">
    <source>
        <dbReference type="Pfam" id="PF00171"/>
    </source>
</evidence>
<evidence type="ECO:0000256" key="1">
    <source>
        <dbReference type="ARBA" id="ARBA00009986"/>
    </source>
</evidence>
<keyword evidence="6" id="KW-1185">Reference proteome</keyword>
<keyword evidence="2" id="KW-0521">NADP</keyword>
<comment type="similarity">
    <text evidence="1">Belongs to the aldehyde dehydrogenase family.</text>
</comment>
<dbReference type="InterPro" id="IPR015590">
    <property type="entry name" value="Aldehyde_DH_dom"/>
</dbReference>
<dbReference type="Proteomes" id="UP001147746">
    <property type="component" value="Unassembled WGS sequence"/>
</dbReference>
<evidence type="ECO:0000256" key="3">
    <source>
        <dbReference type="ARBA" id="ARBA00023002"/>
    </source>
</evidence>
<accession>A0A9W9H6U2</accession>
<dbReference type="EMBL" id="JAPZBO010000005">
    <property type="protein sequence ID" value="KAJ5315191.1"/>
    <property type="molecule type" value="Genomic_DNA"/>
</dbReference>
<evidence type="ECO:0000313" key="5">
    <source>
        <dbReference type="EMBL" id="KAJ5315191.1"/>
    </source>
</evidence>
<reference evidence="5" key="2">
    <citation type="journal article" date="2023" name="IMA Fungus">
        <title>Comparative genomic study of the Penicillium genus elucidates a diverse pangenome and 15 lateral gene transfer events.</title>
        <authorList>
            <person name="Petersen C."/>
            <person name="Sorensen T."/>
            <person name="Nielsen M.R."/>
            <person name="Sondergaard T.E."/>
            <person name="Sorensen J.L."/>
            <person name="Fitzpatrick D.A."/>
            <person name="Frisvad J.C."/>
            <person name="Nielsen K.L."/>
        </authorList>
    </citation>
    <scope>NUCLEOTIDE SEQUENCE</scope>
    <source>
        <strain evidence="5">IBT 21472</strain>
    </source>
</reference>
<comment type="caution">
    <text evidence="5">The sequence shown here is derived from an EMBL/GenBank/DDBJ whole genome shotgun (WGS) entry which is preliminary data.</text>
</comment>
<dbReference type="Pfam" id="PF00171">
    <property type="entry name" value="Aldedh"/>
    <property type="match status" value="1"/>
</dbReference>
<evidence type="ECO:0000256" key="2">
    <source>
        <dbReference type="ARBA" id="ARBA00022857"/>
    </source>
</evidence>
<evidence type="ECO:0000313" key="6">
    <source>
        <dbReference type="Proteomes" id="UP001147746"/>
    </source>
</evidence>
<dbReference type="SUPFAM" id="SSF53720">
    <property type="entry name" value="ALDH-like"/>
    <property type="match status" value="1"/>
</dbReference>
<gene>
    <name evidence="5" type="ORF">N7476_005498</name>
</gene>
<dbReference type="OrthoDB" id="310895at2759"/>
<organism evidence="5 6">
    <name type="scientific">Penicillium atrosanguineum</name>
    <dbReference type="NCBI Taxonomy" id="1132637"/>
    <lineage>
        <taxon>Eukaryota</taxon>
        <taxon>Fungi</taxon>
        <taxon>Dikarya</taxon>
        <taxon>Ascomycota</taxon>
        <taxon>Pezizomycotina</taxon>
        <taxon>Eurotiomycetes</taxon>
        <taxon>Eurotiomycetidae</taxon>
        <taxon>Eurotiales</taxon>
        <taxon>Aspergillaceae</taxon>
        <taxon>Penicillium</taxon>
    </lineage>
</organism>
<reference evidence="5" key="1">
    <citation type="submission" date="2022-12" db="EMBL/GenBank/DDBJ databases">
        <authorList>
            <person name="Petersen C."/>
        </authorList>
    </citation>
    <scope>NUCLEOTIDE SEQUENCE</scope>
    <source>
        <strain evidence="5">IBT 21472</strain>
    </source>
</reference>
<dbReference type="InterPro" id="IPR016161">
    <property type="entry name" value="Ald_DH/histidinol_DH"/>
</dbReference>
<protein>
    <recommendedName>
        <fullName evidence="4">Aldehyde dehydrogenase domain-containing protein</fullName>
    </recommendedName>
</protein>
<dbReference type="CDD" id="cd07105">
    <property type="entry name" value="ALDH_SaliADH"/>
    <property type="match status" value="1"/>
</dbReference>
<feature type="domain" description="Aldehyde dehydrogenase" evidence="4">
    <location>
        <begin position="24"/>
        <end position="475"/>
    </location>
</feature>
<dbReference type="FunFam" id="3.40.309.10:FF:000010">
    <property type="entry name" value="Gamma-aminobutyraldehyde dehydrogenase"/>
    <property type="match status" value="1"/>
</dbReference>
<name>A0A9W9H6U2_9EURO</name>
<dbReference type="AlphaFoldDB" id="A0A9W9H6U2"/>
<dbReference type="PANTHER" id="PTHR43353:SF6">
    <property type="entry name" value="CYTOPLASMIC ALDEHYDE DEHYDROGENASE (EUROFUNG)"/>
    <property type="match status" value="1"/>
</dbReference>
<dbReference type="GO" id="GO:0009450">
    <property type="term" value="P:gamma-aminobutyric acid catabolic process"/>
    <property type="evidence" value="ECO:0007669"/>
    <property type="project" value="TreeGrafter"/>
</dbReference>
<dbReference type="GO" id="GO:0004777">
    <property type="term" value="F:succinate-semialdehyde dehydrogenase (NAD+) activity"/>
    <property type="evidence" value="ECO:0007669"/>
    <property type="project" value="TreeGrafter"/>
</dbReference>
<dbReference type="InterPro" id="IPR016162">
    <property type="entry name" value="Ald_DH_N"/>
</dbReference>